<keyword evidence="1" id="KW-0949">S-adenosyl-L-methionine</keyword>
<dbReference type="PROSITE" id="PS51918">
    <property type="entry name" value="RADICAL_SAM"/>
    <property type="match status" value="1"/>
</dbReference>
<dbReference type="InterPro" id="IPR006638">
    <property type="entry name" value="Elp3/MiaA/NifB-like_rSAM"/>
</dbReference>
<dbReference type="SFLD" id="SFLDS00029">
    <property type="entry name" value="Radical_SAM"/>
    <property type="match status" value="1"/>
</dbReference>
<dbReference type="EC" id="2.8.1.6" evidence="6"/>
<comment type="caution">
    <text evidence="6">The sequence shown here is derived from an EMBL/GenBank/DDBJ whole genome shotgun (WGS) entry which is preliminary data.</text>
</comment>
<keyword evidence="4" id="KW-0411">Iron-sulfur</keyword>
<dbReference type="GO" id="GO:0051536">
    <property type="term" value="F:iron-sulfur cluster binding"/>
    <property type="evidence" value="ECO:0007669"/>
    <property type="project" value="UniProtKB-KW"/>
</dbReference>
<protein>
    <submittedName>
        <fullName evidence="6">Biotin synthase</fullName>
        <ecNumber evidence="6">2.8.1.6</ecNumber>
    </submittedName>
</protein>
<proteinExistence type="predicted"/>
<evidence type="ECO:0000259" key="5">
    <source>
        <dbReference type="PROSITE" id="PS51918"/>
    </source>
</evidence>
<evidence type="ECO:0000256" key="2">
    <source>
        <dbReference type="ARBA" id="ARBA00022723"/>
    </source>
</evidence>
<dbReference type="EMBL" id="VSSQ01000029">
    <property type="protein sequence ID" value="MPL65815.1"/>
    <property type="molecule type" value="Genomic_DNA"/>
</dbReference>
<name>A0A644TFR0_9ZZZZ</name>
<evidence type="ECO:0000256" key="4">
    <source>
        <dbReference type="ARBA" id="ARBA00023014"/>
    </source>
</evidence>
<accession>A0A644TFR0</accession>
<keyword evidence="3" id="KW-0408">Iron</keyword>
<evidence type="ECO:0000256" key="3">
    <source>
        <dbReference type="ARBA" id="ARBA00023004"/>
    </source>
</evidence>
<sequence length="330" mass="36319">MCALTTWKLSAGTACVIGKKQMKVDVSPTTAYIMLGEKCRNHCGFCAQSQDSSARSDMLSRVIWPEIPSDEAIEGISGAYRTGKLKRVCLQVVNNRDSQQSSFAALQAITARSPVPICISSNIDSVEQARELIECGAERVSLALDAATPELFQVIKRDSWEQRWGLLLACAQALPGRISTHLIVGLGETEAEMVATIVKCIANGINVGLFAFTPLKGTAFEQKESPSISHYRRIQIAFHLIKKGFDPNRFQYRDGQLVHFGLSGSEIITLLADGKAFETSGCEDCNRPYYNERPGGIMYNYPRSLTQKEVSRAIEESQIINSNKEVTGNE</sequence>
<keyword evidence="2" id="KW-0479">Metal-binding</keyword>
<organism evidence="6">
    <name type="scientific">bioreactor metagenome</name>
    <dbReference type="NCBI Taxonomy" id="1076179"/>
    <lineage>
        <taxon>unclassified sequences</taxon>
        <taxon>metagenomes</taxon>
        <taxon>ecological metagenomes</taxon>
    </lineage>
</organism>
<keyword evidence="6" id="KW-0808">Transferase</keyword>
<dbReference type="InterPro" id="IPR013785">
    <property type="entry name" value="Aldolase_TIM"/>
</dbReference>
<dbReference type="SUPFAM" id="SSF102114">
    <property type="entry name" value="Radical SAM enzymes"/>
    <property type="match status" value="1"/>
</dbReference>
<dbReference type="InterPro" id="IPR034422">
    <property type="entry name" value="HydE/PylB-like"/>
</dbReference>
<dbReference type="GO" id="GO:0046872">
    <property type="term" value="F:metal ion binding"/>
    <property type="evidence" value="ECO:0007669"/>
    <property type="project" value="UniProtKB-KW"/>
</dbReference>
<gene>
    <name evidence="6" type="primary">bioB_5</name>
    <name evidence="6" type="ORF">SDC9_11479</name>
</gene>
<evidence type="ECO:0000313" key="6">
    <source>
        <dbReference type="EMBL" id="MPL65815.1"/>
    </source>
</evidence>
<dbReference type="SFLD" id="SFLDG01098">
    <property type="entry name" value="Uncharacterised_Radical_SAM_Su"/>
    <property type="match status" value="1"/>
</dbReference>
<dbReference type="CDD" id="cd01335">
    <property type="entry name" value="Radical_SAM"/>
    <property type="match status" value="1"/>
</dbReference>
<dbReference type="InterPro" id="IPR058240">
    <property type="entry name" value="rSAM_sf"/>
</dbReference>
<reference evidence="6" key="1">
    <citation type="submission" date="2019-08" db="EMBL/GenBank/DDBJ databases">
        <authorList>
            <person name="Kucharzyk K."/>
            <person name="Murdoch R.W."/>
            <person name="Higgins S."/>
            <person name="Loffler F."/>
        </authorList>
    </citation>
    <scope>NUCLEOTIDE SEQUENCE</scope>
</reference>
<dbReference type="Gene3D" id="3.20.20.70">
    <property type="entry name" value="Aldolase class I"/>
    <property type="match status" value="1"/>
</dbReference>
<feature type="domain" description="Radical SAM core" evidence="5">
    <location>
        <begin position="25"/>
        <end position="246"/>
    </location>
</feature>
<dbReference type="PANTHER" id="PTHR43726:SF1">
    <property type="entry name" value="BIOTIN SYNTHASE"/>
    <property type="match status" value="1"/>
</dbReference>
<dbReference type="PANTHER" id="PTHR43726">
    <property type="entry name" value="3-METHYLORNITHINE SYNTHASE"/>
    <property type="match status" value="1"/>
</dbReference>
<evidence type="ECO:0000256" key="1">
    <source>
        <dbReference type="ARBA" id="ARBA00022691"/>
    </source>
</evidence>
<dbReference type="InterPro" id="IPR007197">
    <property type="entry name" value="rSAM"/>
</dbReference>
<dbReference type="Pfam" id="PF04055">
    <property type="entry name" value="Radical_SAM"/>
    <property type="match status" value="1"/>
</dbReference>
<dbReference type="SMART" id="SM00729">
    <property type="entry name" value="Elp3"/>
    <property type="match status" value="1"/>
</dbReference>
<dbReference type="AlphaFoldDB" id="A0A644TFR0"/>
<dbReference type="GO" id="GO:0004076">
    <property type="term" value="F:biotin synthase activity"/>
    <property type="evidence" value="ECO:0007669"/>
    <property type="project" value="UniProtKB-EC"/>
</dbReference>